<dbReference type="PROSITE" id="PS50904">
    <property type="entry name" value="PRELI_MSF1"/>
    <property type="match status" value="1"/>
</dbReference>
<evidence type="ECO:0000313" key="3">
    <source>
        <dbReference type="Proteomes" id="UP001158576"/>
    </source>
</evidence>
<proteinExistence type="predicted"/>
<dbReference type="EMBL" id="OU015568">
    <property type="protein sequence ID" value="CAG5087820.1"/>
    <property type="molecule type" value="Genomic_DNA"/>
</dbReference>
<evidence type="ECO:0000313" key="2">
    <source>
        <dbReference type="EMBL" id="CAG5087820.1"/>
    </source>
</evidence>
<name>A0ABN7S3D7_OIKDI</name>
<dbReference type="Pfam" id="PF04707">
    <property type="entry name" value="PRELI"/>
    <property type="match status" value="1"/>
</dbReference>
<feature type="domain" description="PRELI/MSF1" evidence="1">
    <location>
        <begin position="1"/>
        <end position="175"/>
    </location>
</feature>
<sequence>MRIEKSVTVLDRPWEELIEGINQKYPNPHSKAAKTNDVLKRRIENGLLITEKWVGNAFPVPSIIRSTFLKCTGINFPEVAHSYEKTVIDKEEGLLMQYSKNNSMAAFLNFVEVMQYKKISETETELTQTWKVQCDINSWFNSWFESQFVATCVGNSKKGLDGLKWVTEKLHSGPDGLLDLHHFRESLKVLVEDIETTTVKVTENLKEELGEISQAVKETLESTENIVTDVAEESIQKVGRRIRLTSEHLRQEREK</sequence>
<gene>
    <name evidence="2" type="ORF">OKIOD_LOCUS3200</name>
</gene>
<dbReference type="InterPro" id="IPR037365">
    <property type="entry name" value="Slowmo/Ups"/>
</dbReference>
<organism evidence="2 3">
    <name type="scientific">Oikopleura dioica</name>
    <name type="common">Tunicate</name>
    <dbReference type="NCBI Taxonomy" id="34765"/>
    <lineage>
        <taxon>Eukaryota</taxon>
        <taxon>Metazoa</taxon>
        <taxon>Chordata</taxon>
        <taxon>Tunicata</taxon>
        <taxon>Appendicularia</taxon>
        <taxon>Copelata</taxon>
        <taxon>Oikopleuridae</taxon>
        <taxon>Oikopleura</taxon>
    </lineage>
</organism>
<evidence type="ECO:0000259" key="1">
    <source>
        <dbReference type="PROSITE" id="PS50904"/>
    </source>
</evidence>
<dbReference type="Proteomes" id="UP001158576">
    <property type="component" value="Chromosome PAR"/>
</dbReference>
<protein>
    <submittedName>
        <fullName evidence="2">Oidioi.mRNA.OKI2018_I69.PAR.g11642.t2.cds</fullName>
    </submittedName>
</protein>
<reference evidence="2 3" key="1">
    <citation type="submission" date="2021-04" db="EMBL/GenBank/DDBJ databases">
        <authorList>
            <person name="Bliznina A."/>
        </authorList>
    </citation>
    <scope>NUCLEOTIDE SEQUENCE [LARGE SCALE GENOMIC DNA]</scope>
</reference>
<dbReference type="InterPro" id="IPR006797">
    <property type="entry name" value="PRELI/MSF1_dom"/>
</dbReference>
<dbReference type="PANTHER" id="PTHR11158">
    <property type="entry name" value="MSF1/PX19 RELATED"/>
    <property type="match status" value="1"/>
</dbReference>
<accession>A0ABN7S3D7</accession>
<keyword evidence="3" id="KW-1185">Reference proteome</keyword>